<sequence length="1284" mass="143351">MTGCLNLAQLLNSPYIGSTFRLRSFGMRSFFLFIFIVMFWQSSAMETPEADDRRRQGNMEDAYAHFLLWNEQEMVGKGVKIHPEEFDVESPTPPNDLKEIDEDGGSGDLMGVVITKSPNPHQESPKTAAPVSYGVSVADTSRFDVRVETSSLRGDTPSAGSSADFFKYTTAKLQSQETSRGSTANLTRGATTEASNQNLKEETPMRPDPPLTRLVRPNGKPVIYIAGLFPWSDDIPAGAVGRGVLPAVQIALDHVNNDARVNRKYILKMAYNDTRCDMAVATKAFFDMMADNGTTTAMLFGDACYNVTGPMVQIAHQWGMFQLSYADTNPMLSDRDEFPNFYRTAPSDSDFNPARLALLRHFNWTTVGTLFQDAKLGEARHGYASNRFDSLVEKHKINISLVESFADDPTTAIKNLKDQDVRIIVGNFDQNAARKVFCSAHQQSMYGPKHQWIILGTYEQDWWKVKDDSVPCTPTELNETLHGHLATDVLPLSTSHDVTESGRTSEQYLHLYNSKRGNEYSKYHGYAYDGVWVIAKALDRLFDDVTMTLEKFRGPMVGKVLNETSFTGVTGRVQFLNGDRVGSTTILQMKYGRMVKVGEYHALTDTLDLNAGQPIFWRDGKPPVDKSIKTEELRHVSFPVYIGFVVMAALGITIGVLFLALNIRFRRHRYIKMSSPNMNNLIIVGCILCYLSIFLLGTEPGSKDRTVFSYWCTARSWTLALGFTLSFGAMFGKTWRVHAIFTNIKLNKKVIKDYKLMLIVLVLVLLDAVILVTWQVVDPFDKQVKRLSPEVYADFEIIPKIDYCTSQHMEIWLGALYAYKGLLLAFGVFLAWETRHVSIPALNDSKYIGMSVYNVVIMCVCGAAVSFIIEDKPTQSFIIIGLFIIFCTTITLCLVFLPKIIQLKRNPKGDEQRVRATLTKKSTKKSKSESMQKEKIKNTLEENRRLRGFLEQKALELEHVLEQLEDNVIRNDLTYQSSFLHKKILELRGKENSPGKMSVKSCSTLEVECSSEYSEISGTTTTMYMTEESPPTTSLLRNRFQNSSLHSEVIEMAGVRSSSRKESLTIPPPAEEEEDRDDEDDPFGGVYLGPSESVEETNNKKKNSFKSNQDALGERQPLMAATRVLPYKAGNAASSECVFEGGSGAQGTPPLRRFVPRSLRLRRHSAPLAIWTIAESYLEDSPEAHQAKDTQPLVRQSPCSLSGTPLYPENLALSSPMSPVIIEPLPAAPRARPHRDASAAAGLPQPEATLTCAPVVHSAPQANGPATVSTNSKLYFTCDVLESI</sequence>
<keyword evidence="6 20" id="KW-1133">Transmembrane helix</keyword>
<proteinExistence type="inferred from homology"/>
<keyword evidence="9" id="KW-0175">Coiled coil</keyword>
<evidence type="ECO:0000256" key="1">
    <source>
        <dbReference type="ARBA" id="ARBA00008991"/>
    </source>
</evidence>
<evidence type="ECO:0000256" key="4">
    <source>
        <dbReference type="ARBA" id="ARBA00022692"/>
    </source>
</evidence>
<keyword evidence="22" id="KW-1185">Reference proteome</keyword>
<evidence type="ECO:0000256" key="8">
    <source>
        <dbReference type="ARBA" id="ARBA00023040"/>
    </source>
</evidence>
<keyword evidence="3" id="KW-0597">Phosphoprotein</keyword>
<dbReference type="RefSeq" id="XP_055899828.1">
    <property type="nucleotide sequence ID" value="XM_056043853.1"/>
</dbReference>
<feature type="transmembrane region" description="Helical" evidence="20">
    <location>
        <begin position="852"/>
        <end position="869"/>
    </location>
</feature>
<dbReference type="OrthoDB" id="2150267at2759"/>
<keyword evidence="7" id="KW-0770">Synapse</keyword>
<dbReference type="GeneID" id="106066546"/>
<keyword evidence="15" id="KW-0628">Postsynaptic cell membrane</keyword>
<evidence type="ECO:0000256" key="5">
    <source>
        <dbReference type="ARBA" id="ARBA00022729"/>
    </source>
</evidence>
<protein>
    <recommendedName>
        <fullName evidence="17">Gamma-aminobutyric acid type B receptor subunit 2</fullName>
    </recommendedName>
    <alternativeName>
        <fullName evidence="18">G-protein coupled receptor 51</fullName>
    </alternativeName>
</protein>
<evidence type="ECO:0000256" key="18">
    <source>
        <dbReference type="ARBA" id="ARBA00083903"/>
    </source>
</evidence>
<dbReference type="PANTHER" id="PTHR10519:SF74">
    <property type="entry name" value="GAMMA-AMINOBUTYRIC ACID TYPE B RECEPTOR SUBUNIT 2"/>
    <property type="match status" value="1"/>
</dbReference>
<evidence type="ECO:0000256" key="10">
    <source>
        <dbReference type="ARBA" id="ARBA00023136"/>
    </source>
</evidence>
<feature type="compositionally biased region" description="Basic and acidic residues" evidence="19">
    <location>
        <begin position="926"/>
        <end position="935"/>
    </location>
</feature>
<evidence type="ECO:0000313" key="22">
    <source>
        <dbReference type="Proteomes" id="UP001165740"/>
    </source>
</evidence>
<dbReference type="GO" id="GO:0045211">
    <property type="term" value="C:postsynaptic membrane"/>
    <property type="evidence" value="ECO:0007669"/>
    <property type="project" value="UniProtKB-SubCell"/>
</dbReference>
<keyword evidence="14" id="KW-0807">Transducer</keyword>
<keyword evidence="8" id="KW-0297">G-protein coupled receptor</keyword>
<dbReference type="PROSITE" id="PS00981">
    <property type="entry name" value="G_PROTEIN_RECEP_F3_3"/>
    <property type="match status" value="1"/>
</dbReference>
<feature type="transmembrane region" description="Helical" evidence="20">
    <location>
        <begin position="875"/>
        <end position="897"/>
    </location>
</feature>
<feature type="region of interest" description="Disordered" evidence="19">
    <location>
        <begin position="1052"/>
        <end position="1114"/>
    </location>
</feature>
<dbReference type="InterPro" id="IPR017979">
    <property type="entry name" value="GPCR_3_CS"/>
</dbReference>
<reference evidence="23 24" key="1">
    <citation type="submission" date="2025-04" db="UniProtKB">
        <authorList>
            <consortium name="RefSeq"/>
        </authorList>
    </citation>
    <scope>IDENTIFICATION</scope>
</reference>
<dbReference type="RefSeq" id="XP_055899827.1">
    <property type="nucleotide sequence ID" value="XM_056043852.1"/>
</dbReference>
<dbReference type="PROSITE" id="PS50259">
    <property type="entry name" value="G_PROTEIN_RECEP_F3_4"/>
    <property type="match status" value="1"/>
</dbReference>
<keyword evidence="4 20" id="KW-0812">Transmembrane</keyword>
<dbReference type="SUPFAM" id="SSF53822">
    <property type="entry name" value="Periplasmic binding protein-like I"/>
    <property type="match status" value="1"/>
</dbReference>
<evidence type="ECO:0000256" key="19">
    <source>
        <dbReference type="SAM" id="MobiDB-lite"/>
    </source>
</evidence>
<evidence type="ECO:0000256" key="20">
    <source>
        <dbReference type="SAM" id="Phobius"/>
    </source>
</evidence>
<dbReference type="InterPro" id="IPR028082">
    <property type="entry name" value="Peripla_BP_I"/>
</dbReference>
<dbReference type="InterPro" id="IPR002455">
    <property type="entry name" value="GPCR3_GABA-B"/>
</dbReference>
<evidence type="ECO:0000313" key="23">
    <source>
        <dbReference type="RefSeq" id="XP_055899826.1"/>
    </source>
</evidence>
<comment type="subcellular location">
    <subcellularLocation>
        <location evidence="16">Postsynaptic cell membrane</location>
        <topology evidence="16">Multi-pass membrane protein</topology>
    </subcellularLocation>
</comment>
<evidence type="ECO:0000313" key="25">
    <source>
        <dbReference type="RefSeq" id="XP_055899828.1"/>
    </source>
</evidence>
<evidence type="ECO:0000256" key="14">
    <source>
        <dbReference type="ARBA" id="ARBA00023224"/>
    </source>
</evidence>
<evidence type="ECO:0000256" key="6">
    <source>
        <dbReference type="ARBA" id="ARBA00022989"/>
    </source>
</evidence>
<feature type="transmembrane region" description="Helical" evidence="20">
    <location>
        <begin position="638"/>
        <end position="661"/>
    </location>
</feature>
<dbReference type="Pfam" id="PF00003">
    <property type="entry name" value="7tm_3"/>
    <property type="match status" value="1"/>
</dbReference>
<dbReference type="PRINTS" id="PR01177">
    <property type="entry name" value="GABAB1RECPTR"/>
</dbReference>
<dbReference type="InterPro" id="IPR017978">
    <property type="entry name" value="GPCR_3_C"/>
</dbReference>
<dbReference type="GO" id="GO:0007214">
    <property type="term" value="P:gamma-aminobutyric acid signaling pathway"/>
    <property type="evidence" value="ECO:0007669"/>
    <property type="project" value="TreeGrafter"/>
</dbReference>
<dbReference type="Gene3D" id="3.40.50.2300">
    <property type="match status" value="2"/>
</dbReference>
<evidence type="ECO:0000259" key="21">
    <source>
        <dbReference type="PROSITE" id="PS50259"/>
    </source>
</evidence>
<feature type="transmembrane region" description="Helical" evidence="20">
    <location>
        <begin position="756"/>
        <end position="777"/>
    </location>
</feature>
<keyword evidence="13" id="KW-0325">Glycoprotein</keyword>
<evidence type="ECO:0000256" key="12">
    <source>
        <dbReference type="ARBA" id="ARBA00023170"/>
    </source>
</evidence>
<feature type="compositionally biased region" description="Acidic residues" evidence="19">
    <location>
        <begin position="1070"/>
        <end position="1082"/>
    </location>
</feature>
<keyword evidence="10 20" id="KW-0472">Membrane</keyword>
<feature type="region of interest" description="Disordered" evidence="19">
    <location>
        <begin position="172"/>
        <end position="214"/>
    </location>
</feature>
<evidence type="ECO:0000313" key="24">
    <source>
        <dbReference type="RefSeq" id="XP_055899827.1"/>
    </source>
</evidence>
<keyword evidence="11" id="KW-1015">Disulfide bond</keyword>
<accession>A0A9W3BK79</accession>
<evidence type="ECO:0000256" key="11">
    <source>
        <dbReference type="ARBA" id="ARBA00023157"/>
    </source>
</evidence>
<keyword evidence="2" id="KW-1003">Cell membrane</keyword>
<dbReference type="PANTHER" id="PTHR10519">
    <property type="entry name" value="GABA-B RECEPTOR"/>
    <property type="match status" value="1"/>
</dbReference>
<evidence type="ECO:0000256" key="17">
    <source>
        <dbReference type="ARBA" id="ARBA00073785"/>
    </source>
</evidence>
<dbReference type="InterPro" id="IPR001828">
    <property type="entry name" value="ANF_lig-bd_rcpt"/>
</dbReference>
<dbReference type="GO" id="GO:0038039">
    <property type="term" value="C:G protein-coupled receptor heterodimeric complex"/>
    <property type="evidence" value="ECO:0007669"/>
    <property type="project" value="TreeGrafter"/>
</dbReference>
<dbReference type="Pfam" id="PF01094">
    <property type="entry name" value="ANF_receptor"/>
    <property type="match status" value="1"/>
</dbReference>
<feature type="transmembrane region" description="Helical" evidence="20">
    <location>
        <begin position="717"/>
        <end position="735"/>
    </location>
</feature>
<evidence type="ECO:0000256" key="3">
    <source>
        <dbReference type="ARBA" id="ARBA00022553"/>
    </source>
</evidence>
<dbReference type="InterPro" id="IPR000337">
    <property type="entry name" value="GPCR_3"/>
</dbReference>
<dbReference type="PRINTS" id="PR01176">
    <property type="entry name" value="GABABRECEPTR"/>
</dbReference>
<evidence type="ECO:0000256" key="15">
    <source>
        <dbReference type="ARBA" id="ARBA00023257"/>
    </source>
</evidence>
<dbReference type="FunFam" id="3.40.50.2300:FF:000072">
    <property type="entry name" value="Gamma-aminobutyric acid type B receptor subunit 2"/>
    <property type="match status" value="1"/>
</dbReference>
<feature type="compositionally biased region" description="Polar residues" evidence="19">
    <location>
        <begin position="172"/>
        <end position="198"/>
    </location>
</feature>
<feature type="domain" description="G-protein coupled receptors family 3 profile" evidence="21">
    <location>
        <begin position="640"/>
        <end position="919"/>
    </location>
</feature>
<keyword evidence="5" id="KW-0732">Signal</keyword>
<dbReference type="GO" id="GO:0004965">
    <property type="term" value="F:G protein-coupled GABA receptor activity"/>
    <property type="evidence" value="ECO:0007669"/>
    <property type="project" value="InterPro"/>
</dbReference>
<dbReference type="CDD" id="cd06366">
    <property type="entry name" value="PBP1_GABAb_receptor"/>
    <property type="match status" value="1"/>
</dbReference>
<evidence type="ECO:0000256" key="2">
    <source>
        <dbReference type="ARBA" id="ARBA00022475"/>
    </source>
</evidence>
<evidence type="ECO:0000256" key="7">
    <source>
        <dbReference type="ARBA" id="ARBA00023018"/>
    </source>
</evidence>
<dbReference type="PRINTS" id="PR00248">
    <property type="entry name" value="GPCRMGR"/>
</dbReference>
<gene>
    <name evidence="23 24 25" type="primary">LOC106066546</name>
</gene>
<dbReference type="FunFam" id="3.40.50.2300:FF:000063">
    <property type="entry name" value="Gamma-aminobutyric acid type B receptor subunit"/>
    <property type="match status" value="1"/>
</dbReference>
<dbReference type="RefSeq" id="XP_055899826.1">
    <property type="nucleotide sequence ID" value="XM_056043851.1"/>
</dbReference>
<keyword evidence="12" id="KW-0675">Receptor</keyword>
<name>A0A9W3BK79_BIOGL</name>
<organism evidence="22 24">
    <name type="scientific">Biomphalaria glabrata</name>
    <name type="common">Bloodfluke planorb</name>
    <name type="synonym">Freshwater snail</name>
    <dbReference type="NCBI Taxonomy" id="6526"/>
    <lineage>
        <taxon>Eukaryota</taxon>
        <taxon>Metazoa</taxon>
        <taxon>Spiralia</taxon>
        <taxon>Lophotrochozoa</taxon>
        <taxon>Mollusca</taxon>
        <taxon>Gastropoda</taxon>
        <taxon>Heterobranchia</taxon>
        <taxon>Euthyneura</taxon>
        <taxon>Panpulmonata</taxon>
        <taxon>Hygrophila</taxon>
        <taxon>Lymnaeoidea</taxon>
        <taxon>Planorbidae</taxon>
        <taxon>Biomphalaria</taxon>
    </lineage>
</organism>
<comment type="similarity">
    <text evidence="1">Belongs to the G-protein coupled receptor 3 family. GABA-B receptor subfamily.</text>
</comment>
<evidence type="ECO:0000256" key="13">
    <source>
        <dbReference type="ARBA" id="ARBA00023180"/>
    </source>
</evidence>
<evidence type="ECO:0000256" key="16">
    <source>
        <dbReference type="ARBA" id="ARBA00034104"/>
    </source>
</evidence>
<feature type="transmembrane region" description="Helical" evidence="20">
    <location>
        <begin position="681"/>
        <end position="697"/>
    </location>
</feature>
<feature type="region of interest" description="Disordered" evidence="19">
    <location>
        <begin position="912"/>
        <end position="935"/>
    </location>
</feature>
<evidence type="ECO:0000256" key="9">
    <source>
        <dbReference type="ARBA" id="ARBA00023054"/>
    </source>
</evidence>
<dbReference type="Proteomes" id="UP001165740">
    <property type="component" value="Chromosome 10"/>
</dbReference>